<reference evidence="3 4" key="1">
    <citation type="submission" date="2019-03" db="EMBL/GenBank/DDBJ databases">
        <authorList>
            <person name="Gaulin E."/>
            <person name="Dumas B."/>
        </authorList>
    </citation>
    <scope>NUCLEOTIDE SEQUENCE [LARGE SCALE GENOMIC DNA]</scope>
    <source>
        <strain evidence="3">CBS 568.67</strain>
    </source>
</reference>
<evidence type="ECO:0000313" key="4">
    <source>
        <dbReference type="Proteomes" id="UP000332933"/>
    </source>
</evidence>
<dbReference type="GO" id="GO:0016887">
    <property type="term" value="F:ATP hydrolysis activity"/>
    <property type="evidence" value="ECO:0007669"/>
    <property type="project" value="InterPro"/>
</dbReference>
<dbReference type="InterPro" id="IPR050747">
    <property type="entry name" value="Mitochondrial_chaperone_BCS1"/>
</dbReference>
<dbReference type="Proteomes" id="UP000332933">
    <property type="component" value="Unassembled WGS sequence"/>
</dbReference>
<keyword evidence="4" id="KW-1185">Reference proteome</keyword>
<evidence type="ECO:0000313" key="2">
    <source>
        <dbReference type="EMBL" id="KAF0713565.1"/>
    </source>
</evidence>
<gene>
    <name evidence="3" type="primary">Aste57867_4288</name>
    <name evidence="2" type="ORF">As57867_004277</name>
    <name evidence="3" type="ORF">ASTE57867_4288</name>
</gene>
<feature type="domain" description="ATPase AAA-type core" evidence="1">
    <location>
        <begin position="31"/>
        <end position="103"/>
    </location>
</feature>
<organism evidence="3 4">
    <name type="scientific">Aphanomyces stellatus</name>
    <dbReference type="NCBI Taxonomy" id="120398"/>
    <lineage>
        <taxon>Eukaryota</taxon>
        <taxon>Sar</taxon>
        <taxon>Stramenopiles</taxon>
        <taxon>Oomycota</taxon>
        <taxon>Saprolegniomycetes</taxon>
        <taxon>Saprolegniales</taxon>
        <taxon>Verrucalvaceae</taxon>
        <taxon>Aphanomyces</taxon>
    </lineage>
</organism>
<dbReference type="Gene3D" id="3.40.50.300">
    <property type="entry name" value="P-loop containing nucleotide triphosphate hydrolases"/>
    <property type="match status" value="1"/>
</dbReference>
<name>A0A485KGG0_9STRA</name>
<dbReference type="Pfam" id="PF00004">
    <property type="entry name" value="AAA"/>
    <property type="match status" value="1"/>
</dbReference>
<sequence>MCQWQQTSSGNASAKLPRKFGIPGFPYKMGVLLHGPPGTGKTSLIKAIAQHTKRHIVNFSLAKIQTNQELMDMTCDMKFRIQGEDLPVQLGYENVVFVMEDIDCATNVVNARTLTIF</sequence>
<reference evidence="2" key="2">
    <citation type="submission" date="2019-06" db="EMBL/GenBank/DDBJ databases">
        <title>Genomics analysis of Aphanomyces spp. identifies a new class of oomycete effector associated with host adaptation.</title>
        <authorList>
            <person name="Gaulin E."/>
        </authorList>
    </citation>
    <scope>NUCLEOTIDE SEQUENCE</scope>
    <source>
        <strain evidence="2">CBS 578.67</strain>
    </source>
</reference>
<dbReference type="InterPro" id="IPR027417">
    <property type="entry name" value="P-loop_NTPase"/>
</dbReference>
<accession>A0A485KGG0</accession>
<dbReference type="OrthoDB" id="10251412at2759"/>
<dbReference type="InterPro" id="IPR003959">
    <property type="entry name" value="ATPase_AAA_core"/>
</dbReference>
<dbReference type="AlphaFoldDB" id="A0A485KGG0"/>
<evidence type="ECO:0000259" key="1">
    <source>
        <dbReference type="Pfam" id="PF00004"/>
    </source>
</evidence>
<dbReference type="SUPFAM" id="SSF52540">
    <property type="entry name" value="P-loop containing nucleoside triphosphate hydrolases"/>
    <property type="match status" value="1"/>
</dbReference>
<evidence type="ECO:0000313" key="3">
    <source>
        <dbReference type="EMBL" id="VFT81403.1"/>
    </source>
</evidence>
<dbReference type="EMBL" id="VJMH01000999">
    <property type="protein sequence ID" value="KAF0713565.1"/>
    <property type="molecule type" value="Genomic_DNA"/>
</dbReference>
<protein>
    <submittedName>
        <fullName evidence="3">Aste57867_4288 protein</fullName>
    </submittedName>
</protein>
<dbReference type="GO" id="GO:0005524">
    <property type="term" value="F:ATP binding"/>
    <property type="evidence" value="ECO:0007669"/>
    <property type="project" value="InterPro"/>
</dbReference>
<proteinExistence type="predicted"/>
<dbReference type="PANTHER" id="PTHR23070">
    <property type="entry name" value="BCS1 AAA-TYPE ATPASE"/>
    <property type="match status" value="1"/>
</dbReference>
<dbReference type="EMBL" id="CAADRA010000999">
    <property type="protein sequence ID" value="VFT81403.1"/>
    <property type="molecule type" value="Genomic_DNA"/>
</dbReference>